<proteinExistence type="inferred from homology"/>
<feature type="compositionally biased region" description="Low complexity" evidence="3">
    <location>
        <begin position="852"/>
        <end position="865"/>
    </location>
</feature>
<evidence type="ECO:0000256" key="2">
    <source>
        <dbReference type="ARBA" id="ARBA00038251"/>
    </source>
</evidence>
<dbReference type="Proteomes" id="UP001296104">
    <property type="component" value="Unassembled WGS sequence"/>
</dbReference>
<feature type="region of interest" description="Disordered" evidence="3">
    <location>
        <begin position="465"/>
        <end position="498"/>
    </location>
</feature>
<dbReference type="PANTHER" id="PTHR23083:SF464">
    <property type="entry name" value="TETRATRICOPEPTIDE REPEAT DOMAIN 7, ISOFORM A"/>
    <property type="match status" value="1"/>
</dbReference>
<evidence type="ECO:0000313" key="4">
    <source>
        <dbReference type="EMBL" id="CAK4034077.1"/>
    </source>
</evidence>
<dbReference type="PANTHER" id="PTHR23083">
    <property type="entry name" value="TETRATRICOPEPTIDE REPEAT PROTEIN, TPR"/>
    <property type="match status" value="1"/>
</dbReference>
<sequence length="1192" mass="130361">MSVHGKAPNPEKGARYLASLDQALCNANWAEVPELARKVDKHAPERKCLTLAARTECHVANASHRPTSASSATATSIHGLGEQVKPLSDCVKSAEPRHPDDAYIASICLAEIHWLREEPVEALNVLAVAQVSTTGKGASGPLGWLEVCAVKANFIRASCLDSSGRQMDAREAYKSAVSSTPGYRTPELRIWTERLLARACMYSVKKMPSPSLEDFGETYSAFSAWGEFWQRASSAPAGSNPGSTLLDIPRRQVWKAYYDLLSTILEHRLLCIIQPNSGPSILPSANVPTSQHLVAKQRQRTEIKRVEATYESFLLQETQFPKSSQTNIEVEEWAEQVMRNWRIFSGSDWTDADLGDGGKRGVSRATLGILYRAATKTFHSTPILRHLFTVHAARGEFDLAMHAFDSYMEIINKGKARAEKTGKHEIGFDSDDTAMLTAANAVRFLCRYGDRDHAEKAIEITKSMQKWMEQQRPSTAQSTQTNGEKGDGESRSSSQPTSALLKSTTLAAAYRASGIAQARWAQLTYESESRSSLLAEANNNIQRALKLNPDSLETAHALALVLAEMRDLAGALEVIRSTIETKDPAATVNGDAFVSSSLDRQRRLIPLWHLLALCLSAEDQFDAASRMCEAAFKQFGDPRVLFGSTGDAATTDSSNARGLVDQMESLEKESLLQIKMTQIILFELVEGADEAVDLTDELLSLYARLFGKPEHVVAEITSKPPQTASSQVPSRLGGTLRSITGSIRPRSARSSRSTRSNNGKDTPRQPSVISDDGATAAPTTNGTQTIPNDQNIGPPISITVTNEDGVQSEKPQHRHHHLPQLPFQKRGRSRSAGPRHRAPSIAEEGPNAQINEKAAAAGPDPAKAVAEAKSKPDQPMSNVAHNVGPNELPPPAGHSHQPPLQDVRLPAPHPASASAMPELHLSSSYDRRHKVTVLVNAYLFSAELYIRADTYDDADNLINAAVKLIESLEQELAAFNEPTNARTLFVKGWGNGKSIDGLWADVWATKAHLASARQRPHEAVASFEQTLSHYPDHPGGIIGLSDLLMDIYEEKLPAEEPTAPTHAVPAAPAPTSLIKEARPTLARPGTSTTLPSRRTSTVVEPEPIEMKERKVDPSPEELNRLAARDRAYMLLSNLTKQGAGWDDSEAWYTLARAHELSREIGKAKQALWWVVELEQNRSIRPLKEVFPGGYTL</sequence>
<feature type="compositionally biased region" description="Polar residues" evidence="3">
    <location>
        <begin position="471"/>
        <end position="483"/>
    </location>
</feature>
<reference evidence="4" key="1">
    <citation type="submission" date="2023-11" db="EMBL/GenBank/DDBJ databases">
        <authorList>
            <person name="Alioto T."/>
            <person name="Alioto T."/>
            <person name="Gomez Garrido J."/>
        </authorList>
    </citation>
    <scope>NUCLEOTIDE SEQUENCE</scope>
</reference>
<comment type="similarity">
    <text evidence="2">Belongs to the YPP1 family.</text>
</comment>
<feature type="compositionally biased region" description="Basic residues" evidence="3">
    <location>
        <begin position="825"/>
        <end position="838"/>
    </location>
</feature>
<feature type="region of interest" description="Disordered" evidence="3">
    <location>
        <begin position="718"/>
        <end position="904"/>
    </location>
</feature>
<comment type="caution">
    <text evidence="4">The sequence shown here is derived from an EMBL/GenBank/DDBJ whole genome shotgun (WGS) entry which is preliminary data.</text>
</comment>
<protein>
    <submittedName>
        <fullName evidence="4">Filamentation (Rhf1)</fullName>
    </submittedName>
</protein>
<feature type="compositionally biased region" description="Polar residues" evidence="3">
    <location>
        <begin position="777"/>
        <end position="791"/>
    </location>
</feature>
<evidence type="ECO:0000313" key="5">
    <source>
        <dbReference type="Proteomes" id="UP001296104"/>
    </source>
</evidence>
<organism evidence="4 5">
    <name type="scientific">Lecanosticta acicola</name>
    <dbReference type="NCBI Taxonomy" id="111012"/>
    <lineage>
        <taxon>Eukaryota</taxon>
        <taxon>Fungi</taxon>
        <taxon>Dikarya</taxon>
        <taxon>Ascomycota</taxon>
        <taxon>Pezizomycotina</taxon>
        <taxon>Dothideomycetes</taxon>
        <taxon>Dothideomycetidae</taxon>
        <taxon>Mycosphaerellales</taxon>
        <taxon>Mycosphaerellaceae</taxon>
        <taxon>Lecanosticta</taxon>
    </lineage>
</organism>
<dbReference type="InterPro" id="IPR011990">
    <property type="entry name" value="TPR-like_helical_dom_sf"/>
</dbReference>
<evidence type="ECO:0000256" key="3">
    <source>
        <dbReference type="SAM" id="MobiDB-lite"/>
    </source>
</evidence>
<feature type="compositionally biased region" description="Polar residues" evidence="3">
    <location>
        <begin position="757"/>
        <end position="768"/>
    </location>
</feature>
<dbReference type="InterPro" id="IPR019734">
    <property type="entry name" value="TPR_rpt"/>
</dbReference>
<comment type="function">
    <text evidence="1">Involved in endocytosis.</text>
</comment>
<dbReference type="InterPro" id="IPR051722">
    <property type="entry name" value="Endocytosis_PI4K-reg_protein"/>
</dbReference>
<name>A0AAI8Z7W0_9PEZI</name>
<gene>
    <name evidence="4" type="ORF">LECACI_7A009235</name>
</gene>
<feature type="compositionally biased region" description="Polar residues" evidence="3">
    <location>
        <begin position="719"/>
        <end position="729"/>
    </location>
</feature>
<feature type="compositionally biased region" description="Low complexity" evidence="3">
    <location>
        <begin position="742"/>
        <end position="756"/>
    </location>
</feature>
<dbReference type="AlphaFoldDB" id="A0AAI8Z7W0"/>
<dbReference type="SUPFAM" id="SSF48452">
    <property type="entry name" value="TPR-like"/>
    <property type="match status" value="1"/>
</dbReference>
<dbReference type="SMART" id="SM00028">
    <property type="entry name" value="TPR"/>
    <property type="match status" value="5"/>
</dbReference>
<dbReference type="EMBL" id="CAVMBE010000103">
    <property type="protein sequence ID" value="CAK4034077.1"/>
    <property type="molecule type" value="Genomic_DNA"/>
</dbReference>
<keyword evidence="5" id="KW-1185">Reference proteome</keyword>
<dbReference type="Gene3D" id="1.25.40.10">
    <property type="entry name" value="Tetratricopeptide repeat domain"/>
    <property type="match status" value="2"/>
</dbReference>
<accession>A0AAI8Z7W0</accession>
<evidence type="ECO:0000256" key="1">
    <source>
        <dbReference type="ARBA" id="ARBA00002550"/>
    </source>
</evidence>